<reference evidence="1 2" key="1">
    <citation type="submission" date="2018-06" db="EMBL/GenBank/DDBJ databases">
        <authorList>
            <consortium name="Pathogen Informatics"/>
            <person name="Doyle S."/>
        </authorList>
    </citation>
    <scope>NUCLEOTIDE SEQUENCE [LARGE SCALE GENOMIC DNA]</scope>
    <source>
        <strain evidence="1 2">NCTC12860</strain>
    </source>
</reference>
<proteinExistence type="predicted"/>
<gene>
    <name evidence="1" type="ORF">NCTC12860_00890</name>
</gene>
<name>A0A336NC37_BARGR</name>
<evidence type="ECO:0000313" key="2">
    <source>
        <dbReference type="Proteomes" id="UP000253846"/>
    </source>
</evidence>
<organism evidence="1 2">
    <name type="scientific">Bartonella grahamii</name>
    <dbReference type="NCBI Taxonomy" id="33045"/>
    <lineage>
        <taxon>Bacteria</taxon>
        <taxon>Pseudomonadati</taxon>
        <taxon>Pseudomonadota</taxon>
        <taxon>Alphaproteobacteria</taxon>
        <taxon>Hyphomicrobiales</taxon>
        <taxon>Bartonellaceae</taxon>
        <taxon>Bartonella</taxon>
    </lineage>
</organism>
<sequence>MFETEMIILAMNVSHKQSKSLFIISNSLFFILSQSKRCLLHVISGGVWIKTVQESTKNAS</sequence>
<dbReference type="EMBL" id="UFTD01000001">
    <property type="protein sequence ID" value="SSZ39675.1"/>
    <property type="molecule type" value="Genomic_DNA"/>
</dbReference>
<evidence type="ECO:0000313" key="1">
    <source>
        <dbReference type="EMBL" id="SSZ39675.1"/>
    </source>
</evidence>
<protein>
    <submittedName>
        <fullName evidence="1">Uncharacterized protein</fullName>
    </submittedName>
</protein>
<dbReference type="AlphaFoldDB" id="A0A336NC37"/>
<dbReference type="Proteomes" id="UP000253846">
    <property type="component" value="Unassembled WGS sequence"/>
</dbReference>
<accession>A0A336NC37</accession>